<accession>A0A0X3BJK1</accession>
<dbReference type="OrthoDB" id="117727at2157"/>
<dbReference type="InterPro" id="IPR027417">
    <property type="entry name" value="P-loop_NTPase"/>
</dbReference>
<dbReference type="GeneID" id="13354320"/>
<dbReference type="AlphaFoldDB" id="A0A0X3BJK1"/>
<sequence length="436" mass="48854">MVQIKLRERSAIIQSLLAGVVPKVGLQHIQVGRKDEINAIITDLDRIIDDGATIRFIVGRYGSGKSFFLNLSRLVALEKKFVVVQADITPDRRLHATGGQAKALYTELMHSMATRAKPEGRGLPSVIERWISDLDHRLRREGKSDEEIIRAIHHELRPLQDFVSGYDFASVLGRYYEGFQRGDDALTASAIRWLSGEYETKGEARDDLGVRTIIKDQNIYDYLKLWAAFVRMAGYAGLIVSLDEMGVLSHRLNSTQARNANYEMLLRIVNDCLQGSVSGIGFIFAGTDEFLADSRRGIASYEALASRLRENEFAINGLIDTSGPVIKLNNLTAEDLFVLFHNIRNVFAKGDPSQYLLPDDGLIQFMGYCSNVLGAEFYQTPRDAVKKFVGLLSVLEQNPGTKWEELLSGPSSKMYTDESKDEKASCRDDDLVTFRL</sequence>
<proteinExistence type="predicted"/>
<name>A0A0X3BJK1_9EURY</name>
<dbReference type="SUPFAM" id="SSF52540">
    <property type="entry name" value="P-loop containing nucleoside triphosphate hydrolases"/>
    <property type="match status" value="1"/>
</dbReference>
<dbReference type="OMA" id="KWFRGEY"/>
<evidence type="ECO:0000313" key="1">
    <source>
        <dbReference type="EMBL" id="CVK32069.1"/>
    </source>
</evidence>
<dbReference type="EMBL" id="LT158599">
    <property type="protein sequence ID" value="CVK32069.1"/>
    <property type="molecule type" value="Genomic_DNA"/>
</dbReference>
<organism evidence="1 2">
    <name type="scientific">Methanoculleus bourgensis</name>
    <dbReference type="NCBI Taxonomy" id="83986"/>
    <lineage>
        <taxon>Archaea</taxon>
        <taxon>Methanobacteriati</taxon>
        <taxon>Methanobacteriota</taxon>
        <taxon>Stenosarchaea group</taxon>
        <taxon>Methanomicrobia</taxon>
        <taxon>Methanomicrobiales</taxon>
        <taxon>Methanomicrobiaceae</taxon>
        <taxon>Methanoculleus</taxon>
    </lineage>
</organism>
<gene>
    <name evidence="1" type="ORF">MMAB1_0855</name>
</gene>
<dbReference type="Pfam" id="PF10923">
    <property type="entry name" value="BrxC_BrxD"/>
    <property type="match status" value="1"/>
</dbReference>
<dbReference type="KEGG" id="mema:MMAB1_0855"/>
<evidence type="ECO:0000313" key="2">
    <source>
        <dbReference type="Proteomes" id="UP000069850"/>
    </source>
</evidence>
<dbReference type="GeneID" id="27136850"/>
<protein>
    <recommendedName>
        <fullName evidence="3">ATP-binding protein</fullName>
    </recommendedName>
</protein>
<evidence type="ECO:0008006" key="3">
    <source>
        <dbReference type="Google" id="ProtNLM"/>
    </source>
</evidence>
<reference evidence="1 2" key="1">
    <citation type="submission" date="2016-01" db="EMBL/GenBank/DDBJ databases">
        <authorList>
            <person name="Manzoor S."/>
        </authorList>
    </citation>
    <scope>NUCLEOTIDE SEQUENCE [LARGE SCALE GENOMIC DNA]</scope>
    <source>
        <strain evidence="1">Methanoculleus sp MAB1</strain>
    </source>
</reference>
<dbReference type="RefSeq" id="WP_014866563.1">
    <property type="nucleotide sequence ID" value="NZ_DAIMMY010000003.1"/>
</dbReference>
<dbReference type="InterPro" id="IPR021228">
    <property type="entry name" value="BrxD"/>
</dbReference>
<dbReference type="Proteomes" id="UP000069850">
    <property type="component" value="Chromosome 1"/>
</dbReference>